<dbReference type="OrthoDB" id="7463663at2759"/>
<gene>
    <name evidence="2" type="ORF">DIATSA_LOCUS3838</name>
</gene>
<reference evidence="2" key="1">
    <citation type="submission" date="2021-12" db="EMBL/GenBank/DDBJ databases">
        <authorList>
            <person name="King R."/>
        </authorList>
    </citation>
    <scope>NUCLEOTIDE SEQUENCE</scope>
</reference>
<dbReference type="AlphaFoldDB" id="A0A9N9W8P4"/>
<organism evidence="2 3">
    <name type="scientific">Diatraea saccharalis</name>
    <name type="common">sugarcane borer</name>
    <dbReference type="NCBI Taxonomy" id="40085"/>
    <lineage>
        <taxon>Eukaryota</taxon>
        <taxon>Metazoa</taxon>
        <taxon>Ecdysozoa</taxon>
        <taxon>Arthropoda</taxon>
        <taxon>Hexapoda</taxon>
        <taxon>Insecta</taxon>
        <taxon>Pterygota</taxon>
        <taxon>Neoptera</taxon>
        <taxon>Endopterygota</taxon>
        <taxon>Lepidoptera</taxon>
        <taxon>Glossata</taxon>
        <taxon>Ditrysia</taxon>
        <taxon>Pyraloidea</taxon>
        <taxon>Crambidae</taxon>
        <taxon>Crambinae</taxon>
        <taxon>Diatraea</taxon>
    </lineage>
</organism>
<dbReference type="EMBL" id="OU893345">
    <property type="protein sequence ID" value="CAG9785836.1"/>
    <property type="molecule type" value="Genomic_DNA"/>
</dbReference>
<sequence>MLLSDDCFRCVSGVNYLSSNAVFIFTFKMVITVLTQLLRTSARSAVLRGDCSGTGRGWLLYTDDNTQPKVPVFIALYNMIIIHHHHHQPINLFIAGAQAFPVDGIELIEYTMTHHVDPVRMGGLSKYGGV</sequence>
<keyword evidence="1" id="KW-1133">Transmembrane helix</keyword>
<reference evidence="2" key="2">
    <citation type="submission" date="2022-10" db="EMBL/GenBank/DDBJ databases">
        <authorList>
            <consortium name="ENA_rothamsted_submissions"/>
            <consortium name="culmorum"/>
            <person name="King R."/>
        </authorList>
    </citation>
    <scope>NUCLEOTIDE SEQUENCE</scope>
</reference>
<protein>
    <submittedName>
        <fullName evidence="2">Uncharacterized protein</fullName>
    </submittedName>
</protein>
<accession>A0A9N9W8P4</accession>
<feature type="transmembrane region" description="Helical" evidence="1">
    <location>
        <begin position="20"/>
        <end position="38"/>
    </location>
</feature>
<keyword evidence="1" id="KW-0472">Membrane</keyword>
<evidence type="ECO:0000313" key="2">
    <source>
        <dbReference type="EMBL" id="CAG9785836.1"/>
    </source>
</evidence>
<name>A0A9N9W8P4_9NEOP</name>
<evidence type="ECO:0000313" key="3">
    <source>
        <dbReference type="Proteomes" id="UP001153714"/>
    </source>
</evidence>
<dbReference type="Proteomes" id="UP001153714">
    <property type="component" value="Chromosome 14"/>
</dbReference>
<keyword evidence="1" id="KW-0812">Transmembrane</keyword>
<proteinExistence type="predicted"/>
<keyword evidence="3" id="KW-1185">Reference proteome</keyword>
<evidence type="ECO:0000256" key="1">
    <source>
        <dbReference type="SAM" id="Phobius"/>
    </source>
</evidence>